<dbReference type="AlphaFoldDB" id="A0A1Y2FU57"/>
<dbReference type="RefSeq" id="XP_040728038.1">
    <property type="nucleotide sequence ID" value="XM_040870304.1"/>
</dbReference>
<sequence>MAQALQFFILLALIVHVCLAQNCSVPWFHLQKGILTRPATEVSKYSPCVKACIKHFFSDYKDALSATADPCFITGDRRVSNFDALLFNIKAANTGNPSGQLGNGYLQHCTCTTDIVIRRVRTSTRLLDCSLKAIADRLSFAYTLVSTSQMGYLVENLPCTSDEKFALGPGVTLTSYFTGKVYEVEDNFNFGICFKDDFSLGYDLQNEGIIYLYDGPGYGPGGFM</sequence>
<organism evidence="2 3">
    <name type="scientific">Protomyces lactucae-debilis</name>
    <dbReference type="NCBI Taxonomy" id="2754530"/>
    <lineage>
        <taxon>Eukaryota</taxon>
        <taxon>Fungi</taxon>
        <taxon>Dikarya</taxon>
        <taxon>Ascomycota</taxon>
        <taxon>Taphrinomycotina</taxon>
        <taxon>Taphrinomycetes</taxon>
        <taxon>Taphrinales</taxon>
        <taxon>Protomycetaceae</taxon>
        <taxon>Protomyces</taxon>
    </lineage>
</organism>
<feature type="signal peptide" evidence="1">
    <location>
        <begin position="1"/>
        <end position="20"/>
    </location>
</feature>
<name>A0A1Y2FU57_PROLT</name>
<dbReference type="GeneID" id="63786903"/>
<keyword evidence="3" id="KW-1185">Reference proteome</keyword>
<comment type="caution">
    <text evidence="2">The sequence shown here is derived from an EMBL/GenBank/DDBJ whole genome shotgun (WGS) entry which is preliminary data.</text>
</comment>
<evidence type="ECO:0000313" key="3">
    <source>
        <dbReference type="Proteomes" id="UP000193685"/>
    </source>
</evidence>
<dbReference type="Proteomes" id="UP000193685">
    <property type="component" value="Unassembled WGS sequence"/>
</dbReference>
<dbReference type="EMBL" id="MCFI01000001">
    <property type="protein sequence ID" value="ORY87543.1"/>
    <property type="molecule type" value="Genomic_DNA"/>
</dbReference>
<evidence type="ECO:0000313" key="2">
    <source>
        <dbReference type="EMBL" id="ORY87543.1"/>
    </source>
</evidence>
<accession>A0A1Y2FU57</accession>
<evidence type="ECO:0000256" key="1">
    <source>
        <dbReference type="SAM" id="SignalP"/>
    </source>
</evidence>
<proteinExistence type="predicted"/>
<feature type="chain" id="PRO_5010998764" evidence="1">
    <location>
        <begin position="21"/>
        <end position="224"/>
    </location>
</feature>
<reference evidence="2 3" key="1">
    <citation type="submission" date="2016-07" db="EMBL/GenBank/DDBJ databases">
        <title>Pervasive Adenine N6-methylation of Active Genes in Fungi.</title>
        <authorList>
            <consortium name="DOE Joint Genome Institute"/>
            <person name="Mondo S.J."/>
            <person name="Dannebaum R.O."/>
            <person name="Kuo R.C."/>
            <person name="Labutti K."/>
            <person name="Haridas S."/>
            <person name="Kuo A."/>
            <person name="Salamov A."/>
            <person name="Ahrendt S.R."/>
            <person name="Lipzen A."/>
            <person name="Sullivan W."/>
            <person name="Andreopoulos W.B."/>
            <person name="Clum A."/>
            <person name="Lindquist E."/>
            <person name="Daum C."/>
            <person name="Ramamoorthy G.K."/>
            <person name="Gryganskyi A."/>
            <person name="Culley D."/>
            <person name="Magnuson J.K."/>
            <person name="James T.Y."/>
            <person name="O'Malley M.A."/>
            <person name="Stajich J.E."/>
            <person name="Spatafora J.W."/>
            <person name="Visel A."/>
            <person name="Grigoriev I.V."/>
        </authorList>
    </citation>
    <scope>NUCLEOTIDE SEQUENCE [LARGE SCALE GENOMIC DNA]</scope>
    <source>
        <strain evidence="2 3">12-1054</strain>
    </source>
</reference>
<protein>
    <submittedName>
        <fullName evidence="2">Uncharacterized protein</fullName>
    </submittedName>
</protein>
<gene>
    <name evidence="2" type="ORF">BCR37DRAFT_384874</name>
</gene>
<keyword evidence="1" id="KW-0732">Signal</keyword>